<evidence type="ECO:0000313" key="3">
    <source>
        <dbReference type="EMBL" id="CAD7225809.1"/>
    </source>
</evidence>
<dbReference type="SUPFAM" id="SSF50978">
    <property type="entry name" value="WD40 repeat-like"/>
    <property type="match status" value="1"/>
</dbReference>
<dbReference type="GO" id="GO:0007309">
    <property type="term" value="P:oocyte axis specification"/>
    <property type="evidence" value="ECO:0007669"/>
    <property type="project" value="TreeGrafter"/>
</dbReference>
<dbReference type="InterPro" id="IPR052139">
    <property type="entry name" value="Methylosome_Comp_WDR77"/>
</dbReference>
<dbReference type="EMBL" id="OB660668">
    <property type="protein sequence ID" value="CAD7225809.1"/>
    <property type="molecule type" value="Genomic_DNA"/>
</dbReference>
<dbReference type="OrthoDB" id="10260946at2759"/>
<dbReference type="SMART" id="SM00320">
    <property type="entry name" value="WD40"/>
    <property type="match status" value="3"/>
</dbReference>
<accession>A0A7R8W6G3</accession>
<comment type="subcellular location">
    <subcellularLocation>
        <location evidence="1">Cytoplasm</location>
    </subcellularLocation>
</comment>
<dbReference type="PANTHER" id="PTHR46853:SF1">
    <property type="entry name" value="METHYLOSOME PROTEIN 50"/>
    <property type="match status" value="1"/>
</dbReference>
<gene>
    <name evidence="3" type="ORF">CTOB1V02_LOCUS3741</name>
</gene>
<protein>
    <submittedName>
        <fullName evidence="3">Uncharacterized protein</fullName>
    </submittedName>
</protein>
<evidence type="ECO:0000256" key="2">
    <source>
        <dbReference type="ARBA" id="ARBA00022490"/>
    </source>
</evidence>
<dbReference type="InterPro" id="IPR036322">
    <property type="entry name" value="WD40_repeat_dom_sf"/>
</dbReference>
<keyword evidence="2" id="KW-0963">Cytoplasm</keyword>
<dbReference type="AlphaFoldDB" id="A0A7R8W6G3"/>
<dbReference type="InterPro" id="IPR015943">
    <property type="entry name" value="WD40/YVTN_repeat-like_dom_sf"/>
</dbReference>
<dbReference type="PANTHER" id="PTHR46853">
    <property type="entry name" value="METHYLOSOME PROTEIN 50"/>
    <property type="match status" value="1"/>
</dbReference>
<dbReference type="Gene3D" id="2.130.10.10">
    <property type="entry name" value="YVTN repeat-like/Quinoprotein amine dehydrogenase"/>
    <property type="match status" value="1"/>
</dbReference>
<reference evidence="3" key="1">
    <citation type="submission" date="2020-11" db="EMBL/GenBank/DDBJ databases">
        <authorList>
            <person name="Tran Van P."/>
        </authorList>
    </citation>
    <scope>NUCLEOTIDE SEQUENCE</scope>
</reference>
<dbReference type="InterPro" id="IPR001680">
    <property type="entry name" value="WD40_rpt"/>
</dbReference>
<name>A0A7R8W6G3_9CRUS</name>
<dbReference type="Pfam" id="PF00400">
    <property type="entry name" value="WD40"/>
    <property type="match status" value="1"/>
</dbReference>
<sequence>MAKNDEDRKQPLNNLVTAEKTGNDLTGQVTNALSFDKQPSPVATEAGLPVTAMECGTFEDCNRVTPTDIVNGEKDGSEVISTSACVNDEEEWGDPGTPYSGFQLKSPTSTQHTADLKPIKPFEVPSELTAISLASNGRILIGATQVHSSPKWEATVWLWPDADAAPSRDNSIAGKSSPNGAVRFLYFLDELGNKVIIGYDNAMLEILVLKKDLMYYLESEEMLHGHTGLLTSSSLSPDRMWLLTGARDCSMKLWSMSNYLLIRNFRQAHLGVVTAVSFRPEEHGSEEPVEKDPLRLSPPPKEFASCSLDGLVCLWSSADASSCSAVLADTFQHSVYKARPTALAWLDLNHLLIGLESGIVVLLVLDSGNQAHAYFGLSVAPVTRILPVNQRQFLVVVEDESSSVLGDVLNVADEKSGDAKLSIRVVKRLEKKHRSRLVDLVVTADQTERKVISCGWDGQVIAQKLD</sequence>
<dbReference type="PROSITE" id="PS50082">
    <property type="entry name" value="WD_REPEATS_2"/>
    <property type="match status" value="1"/>
</dbReference>
<proteinExistence type="predicted"/>
<dbReference type="GO" id="GO:0034709">
    <property type="term" value="C:methylosome"/>
    <property type="evidence" value="ECO:0007669"/>
    <property type="project" value="TreeGrafter"/>
</dbReference>
<evidence type="ECO:0000256" key="1">
    <source>
        <dbReference type="ARBA" id="ARBA00004496"/>
    </source>
</evidence>
<dbReference type="PROSITE" id="PS50294">
    <property type="entry name" value="WD_REPEATS_REGION"/>
    <property type="match status" value="1"/>
</dbReference>
<organism evidence="3">
    <name type="scientific">Cyprideis torosa</name>
    <dbReference type="NCBI Taxonomy" id="163714"/>
    <lineage>
        <taxon>Eukaryota</taxon>
        <taxon>Metazoa</taxon>
        <taxon>Ecdysozoa</taxon>
        <taxon>Arthropoda</taxon>
        <taxon>Crustacea</taxon>
        <taxon>Oligostraca</taxon>
        <taxon>Ostracoda</taxon>
        <taxon>Podocopa</taxon>
        <taxon>Podocopida</taxon>
        <taxon>Cytherocopina</taxon>
        <taxon>Cytheroidea</taxon>
        <taxon>Cytherideidae</taxon>
        <taxon>Cyprideis</taxon>
    </lineage>
</organism>